<dbReference type="GO" id="GO:0009897">
    <property type="term" value="C:external side of plasma membrane"/>
    <property type="evidence" value="ECO:0007669"/>
    <property type="project" value="TreeGrafter"/>
</dbReference>
<reference evidence="3 4" key="1">
    <citation type="journal article" date="2024" name="BMC Genomics">
        <title>De novo assembly and annotation of Popillia japonica's genome with initial clues to its potential as an invasive pest.</title>
        <authorList>
            <person name="Cucini C."/>
            <person name="Boschi S."/>
            <person name="Funari R."/>
            <person name="Cardaioli E."/>
            <person name="Iannotti N."/>
            <person name="Marturano G."/>
            <person name="Paoli F."/>
            <person name="Bruttini M."/>
            <person name="Carapelli A."/>
            <person name="Frati F."/>
            <person name="Nardi F."/>
        </authorList>
    </citation>
    <scope>NUCLEOTIDE SEQUENCE [LARGE SCALE GENOMIC DNA]</scope>
    <source>
        <strain evidence="3">DMR45628</strain>
    </source>
</reference>
<dbReference type="GO" id="GO:0005178">
    <property type="term" value="F:integrin binding"/>
    <property type="evidence" value="ECO:0007669"/>
    <property type="project" value="TreeGrafter"/>
</dbReference>
<dbReference type="GO" id="GO:0008305">
    <property type="term" value="C:integrin complex"/>
    <property type="evidence" value="ECO:0007669"/>
    <property type="project" value="TreeGrafter"/>
</dbReference>
<dbReference type="InterPro" id="IPR013519">
    <property type="entry name" value="Int_alpha_beta-p"/>
</dbReference>
<protein>
    <submittedName>
        <fullName evidence="3">Uncharacterized protein</fullName>
    </submittedName>
</protein>
<name>A0AAW1K1D2_POPJA</name>
<keyword evidence="4" id="KW-1185">Reference proteome</keyword>
<dbReference type="GO" id="GO:0007160">
    <property type="term" value="P:cell-matrix adhesion"/>
    <property type="evidence" value="ECO:0007669"/>
    <property type="project" value="TreeGrafter"/>
</dbReference>
<organism evidence="3 4">
    <name type="scientific">Popillia japonica</name>
    <name type="common">Japanese beetle</name>
    <dbReference type="NCBI Taxonomy" id="7064"/>
    <lineage>
        <taxon>Eukaryota</taxon>
        <taxon>Metazoa</taxon>
        <taxon>Ecdysozoa</taxon>
        <taxon>Arthropoda</taxon>
        <taxon>Hexapoda</taxon>
        <taxon>Insecta</taxon>
        <taxon>Pterygota</taxon>
        <taxon>Neoptera</taxon>
        <taxon>Endopterygota</taxon>
        <taxon>Coleoptera</taxon>
        <taxon>Polyphaga</taxon>
        <taxon>Scarabaeiformia</taxon>
        <taxon>Scarabaeidae</taxon>
        <taxon>Rutelinae</taxon>
        <taxon>Popillia</taxon>
    </lineage>
</organism>
<sequence length="116" mass="12768">MYANSRNVLIFVILCCVSIVSSYNVDTRRVIRHRGPPNSMFGFTVAAHYERGDNMVLVGAPKAKTNQPGVSNGGAVYKCDVSRNDSCQQIPFDRRDGQPKTSELACDDVETAVDVR</sequence>
<evidence type="ECO:0000256" key="2">
    <source>
        <dbReference type="SAM" id="SignalP"/>
    </source>
</evidence>
<dbReference type="PROSITE" id="PS51470">
    <property type="entry name" value="FG_GAP"/>
    <property type="match status" value="1"/>
</dbReference>
<proteinExistence type="predicted"/>
<dbReference type="PANTHER" id="PTHR23220">
    <property type="entry name" value="INTEGRIN ALPHA"/>
    <property type="match status" value="1"/>
</dbReference>
<evidence type="ECO:0000256" key="1">
    <source>
        <dbReference type="PROSITE-ProRule" id="PRU00803"/>
    </source>
</evidence>
<dbReference type="GO" id="GO:0098609">
    <property type="term" value="P:cell-cell adhesion"/>
    <property type="evidence" value="ECO:0007669"/>
    <property type="project" value="TreeGrafter"/>
</dbReference>
<gene>
    <name evidence="3" type="ORF">QE152_g25236</name>
</gene>
<dbReference type="InterPro" id="IPR028994">
    <property type="entry name" value="Integrin_alpha_N"/>
</dbReference>
<accession>A0AAW1K1D2</accession>
<dbReference type="Proteomes" id="UP001458880">
    <property type="component" value="Unassembled WGS sequence"/>
</dbReference>
<keyword evidence="2" id="KW-0732">Signal</keyword>
<dbReference type="Gene3D" id="2.130.10.130">
    <property type="entry name" value="Integrin alpha, N-terminal"/>
    <property type="match status" value="1"/>
</dbReference>
<dbReference type="EMBL" id="JASPKY010000272">
    <property type="protein sequence ID" value="KAK9711839.1"/>
    <property type="molecule type" value="Genomic_DNA"/>
</dbReference>
<comment type="caution">
    <text evidence="3">The sequence shown here is derived from an EMBL/GenBank/DDBJ whole genome shotgun (WGS) entry which is preliminary data.</text>
</comment>
<dbReference type="AlphaFoldDB" id="A0AAW1K1D2"/>
<dbReference type="GO" id="GO:0007229">
    <property type="term" value="P:integrin-mediated signaling pathway"/>
    <property type="evidence" value="ECO:0007669"/>
    <property type="project" value="TreeGrafter"/>
</dbReference>
<dbReference type="SUPFAM" id="SSF69318">
    <property type="entry name" value="Integrin alpha N-terminal domain"/>
    <property type="match status" value="1"/>
</dbReference>
<feature type="chain" id="PRO_5043788661" evidence="2">
    <location>
        <begin position="23"/>
        <end position="116"/>
    </location>
</feature>
<evidence type="ECO:0000313" key="3">
    <source>
        <dbReference type="EMBL" id="KAK9711839.1"/>
    </source>
</evidence>
<dbReference type="PANTHER" id="PTHR23220:SF133">
    <property type="entry name" value="INTEGRIN ALPHA-PS2"/>
    <property type="match status" value="1"/>
</dbReference>
<feature type="signal peptide" evidence="2">
    <location>
        <begin position="1"/>
        <end position="22"/>
    </location>
</feature>
<dbReference type="SMART" id="SM00191">
    <property type="entry name" value="Int_alpha"/>
    <property type="match status" value="1"/>
</dbReference>
<dbReference type="GO" id="GO:0033627">
    <property type="term" value="P:cell adhesion mediated by integrin"/>
    <property type="evidence" value="ECO:0007669"/>
    <property type="project" value="TreeGrafter"/>
</dbReference>
<evidence type="ECO:0000313" key="4">
    <source>
        <dbReference type="Proteomes" id="UP001458880"/>
    </source>
</evidence>
<feature type="repeat" description="FG-GAP" evidence="1">
    <location>
        <begin position="27"/>
        <end position="88"/>
    </location>
</feature>